<dbReference type="AlphaFoldDB" id="A0A8J7YJC0"/>
<evidence type="ECO:0000313" key="3">
    <source>
        <dbReference type="Proteomes" id="UP000716004"/>
    </source>
</evidence>
<protein>
    <submittedName>
        <fullName evidence="1">Uncharacterized protein</fullName>
    </submittedName>
</protein>
<sequence>MREIPFEEAKRIAYSKGLRPAKVKGTTKLEFTKGNNPRLEETTWDDFENLLYARGLSVHESGGFMKVMKK</sequence>
<dbReference type="Proteomes" id="UP000750197">
    <property type="component" value="Unassembled WGS sequence"/>
</dbReference>
<reference evidence="1" key="1">
    <citation type="submission" date="2021-04" db="EMBL/GenBank/DDBJ databases">
        <title>Genomic insights into ecological role and evolution of a novel Thermoplasmata order Candidatus Sysuiplasmatales.</title>
        <authorList>
            <person name="Yuan Y."/>
        </authorList>
    </citation>
    <scope>NUCLEOTIDE SEQUENCE</scope>
    <source>
        <strain evidence="2">TUT19-bin139</strain>
        <strain evidence="1">YP2-bin.285</strain>
    </source>
</reference>
<dbReference type="EMBL" id="JAGVSJ010000005">
    <property type="protein sequence ID" value="MBX8631524.1"/>
    <property type="molecule type" value="Genomic_DNA"/>
</dbReference>
<accession>A0A8J7YJC0</accession>
<evidence type="ECO:0000313" key="2">
    <source>
        <dbReference type="EMBL" id="MBX8643435.1"/>
    </source>
</evidence>
<dbReference type="EMBL" id="JAHEAC010000007">
    <property type="protein sequence ID" value="MBX8643435.1"/>
    <property type="molecule type" value="Genomic_DNA"/>
</dbReference>
<proteinExistence type="predicted"/>
<comment type="caution">
    <text evidence="1">The sequence shown here is derived from an EMBL/GenBank/DDBJ whole genome shotgun (WGS) entry which is preliminary data.</text>
</comment>
<name>A0A8J7YJC0_9ARCH</name>
<organism evidence="1 3">
    <name type="scientific">Candidatus Sysuiplasma superficiale</name>
    <dbReference type="NCBI Taxonomy" id="2823368"/>
    <lineage>
        <taxon>Archaea</taxon>
        <taxon>Methanobacteriati</taxon>
        <taxon>Thermoplasmatota</taxon>
        <taxon>Thermoplasmata</taxon>
        <taxon>Candidatus Sysuiplasmatales</taxon>
        <taxon>Candidatus Sysuiplasmataceae</taxon>
        <taxon>Candidatus Sysuiplasma</taxon>
    </lineage>
</organism>
<gene>
    <name evidence="1" type="ORF">J9259_03250</name>
    <name evidence="2" type="ORF">KIY12_01715</name>
</gene>
<dbReference type="Proteomes" id="UP000716004">
    <property type="component" value="Unassembled WGS sequence"/>
</dbReference>
<evidence type="ECO:0000313" key="1">
    <source>
        <dbReference type="EMBL" id="MBX8631524.1"/>
    </source>
</evidence>